<dbReference type="NCBIfam" id="TIGR00231">
    <property type="entry name" value="small_GTP"/>
    <property type="match status" value="1"/>
</dbReference>
<evidence type="ECO:0000313" key="3">
    <source>
        <dbReference type="Proteomes" id="UP000005508"/>
    </source>
</evidence>
<evidence type="ECO:0000259" key="1">
    <source>
        <dbReference type="Pfam" id="PF01926"/>
    </source>
</evidence>
<name>G4A974_AGGAC</name>
<dbReference type="Pfam" id="PF01926">
    <property type="entry name" value="MMR_HSR1"/>
    <property type="match status" value="1"/>
</dbReference>
<dbReference type="GO" id="GO:0005525">
    <property type="term" value="F:GTP binding"/>
    <property type="evidence" value="ECO:0007669"/>
    <property type="project" value="InterPro"/>
</dbReference>
<dbReference type="SUPFAM" id="SSF52540">
    <property type="entry name" value="P-loop containing nucleoside triphosphate hydrolases"/>
    <property type="match status" value="1"/>
</dbReference>
<reference evidence="2 3" key="1">
    <citation type="submission" date="2010-10" db="EMBL/GenBank/DDBJ databases">
        <authorList>
            <person name="Chen C."/>
            <person name="Kittichotirat W."/>
            <person name="Asikainen S."/>
            <person name="Bumgarner R."/>
        </authorList>
    </citation>
    <scope>NUCLEOTIDE SEQUENCE [LARGE SCALE GENOMIC DNA]</scope>
    <source>
        <strain evidence="2 3">SC1083</strain>
    </source>
</reference>
<dbReference type="GO" id="GO:0005829">
    <property type="term" value="C:cytosol"/>
    <property type="evidence" value="ECO:0007669"/>
    <property type="project" value="TreeGrafter"/>
</dbReference>
<dbReference type="PANTHER" id="PTHR42714:SF2">
    <property type="entry name" value="TRNA MODIFICATION GTPASE GTPBP3, MITOCHONDRIAL"/>
    <property type="match status" value="1"/>
</dbReference>
<proteinExistence type="predicted"/>
<evidence type="ECO:0000313" key="2">
    <source>
        <dbReference type="EMBL" id="EGY33654.1"/>
    </source>
</evidence>
<dbReference type="AlphaFoldDB" id="G4A974"/>
<protein>
    <submittedName>
        <fullName evidence="2">Putative small GTP-binding domain protein</fullName>
    </submittedName>
</protein>
<dbReference type="RefSeq" id="WP_005557984.1">
    <property type="nucleotide sequence ID" value="NZ_AEJM01000024.1"/>
</dbReference>
<dbReference type="Gene3D" id="3.40.50.300">
    <property type="entry name" value="P-loop containing nucleotide triphosphate hydrolases"/>
    <property type="match status" value="1"/>
</dbReference>
<comment type="caution">
    <text evidence="2">The sequence shown here is derived from an EMBL/GenBank/DDBJ whole genome shotgun (WGS) entry which is preliminary data.</text>
</comment>
<dbReference type="GO" id="GO:0002098">
    <property type="term" value="P:tRNA wobble uridine modification"/>
    <property type="evidence" value="ECO:0007669"/>
    <property type="project" value="TreeGrafter"/>
</dbReference>
<dbReference type="GO" id="GO:0030488">
    <property type="term" value="P:tRNA methylation"/>
    <property type="evidence" value="ECO:0007669"/>
    <property type="project" value="TreeGrafter"/>
</dbReference>
<sequence>MISPFLIQQSISQTNTNNLVVEDNRTNPSEKDNQKILDEWLDKLPESLRSKIKERLFKTINYEPKIGIMGKSGAGKSSLVNAILTKAICETGGVGGCTREIQEEKAVINGTKITFVDLPGVAENKDRHSEYEKLYAEKIKELDLILWVIKVDDRANKNDEEFYEELIQYYDKKRILFVLSQCDKAQPNREFDYPNFKLSQKQLDNISQNKKRISEYFNIPANYVLPVACEYYEEKFNNWNIPELITRIIEVVPSESKSAIYKTIPKENRTLEAKSSAKSGFRKFIEEAIDTVIDHIPMPDIAKNIAKKAKDIFLDGIGKAWDYFFD</sequence>
<dbReference type="PANTHER" id="PTHR42714">
    <property type="entry name" value="TRNA MODIFICATION GTPASE GTPBP3"/>
    <property type="match status" value="1"/>
</dbReference>
<dbReference type="InterPro" id="IPR006073">
    <property type="entry name" value="GTP-bd"/>
</dbReference>
<organism evidence="2 3">
    <name type="scientific">Aggregatibacter actinomycetemcomitans serotype e str. SC1083</name>
    <dbReference type="NCBI Taxonomy" id="907488"/>
    <lineage>
        <taxon>Bacteria</taxon>
        <taxon>Pseudomonadati</taxon>
        <taxon>Pseudomonadota</taxon>
        <taxon>Gammaproteobacteria</taxon>
        <taxon>Pasteurellales</taxon>
        <taxon>Pasteurellaceae</taxon>
        <taxon>Aggregatibacter</taxon>
    </lineage>
</organism>
<dbReference type="PATRIC" id="fig|907488.3.peg.1348"/>
<gene>
    <name evidence="2" type="ORF">SC1083_1384</name>
</gene>
<dbReference type="InterPro" id="IPR005225">
    <property type="entry name" value="Small_GTP-bd"/>
</dbReference>
<accession>G4A974</accession>
<dbReference type="InterPro" id="IPR027417">
    <property type="entry name" value="P-loop_NTPase"/>
</dbReference>
<feature type="domain" description="G" evidence="1">
    <location>
        <begin position="65"/>
        <end position="179"/>
    </location>
</feature>
<dbReference type="Proteomes" id="UP000005508">
    <property type="component" value="Unassembled WGS sequence"/>
</dbReference>
<dbReference type="EMBL" id="AEJM01000024">
    <property type="protein sequence ID" value="EGY33654.1"/>
    <property type="molecule type" value="Genomic_DNA"/>
</dbReference>
<dbReference type="PRINTS" id="PR00326">
    <property type="entry name" value="GTP1OBG"/>
</dbReference>